<gene>
    <name evidence="13" type="primary">prsW</name>
    <name evidence="13" type="ORF">GMB86_04385</name>
</gene>
<comment type="caution">
    <text evidence="13">The sequence shown here is derived from an EMBL/GenBank/DDBJ whole genome shotgun (WGS) entry which is preliminary data.</text>
</comment>
<feature type="transmembrane region" description="Helical" evidence="12">
    <location>
        <begin position="68"/>
        <end position="88"/>
    </location>
</feature>
<name>A0A6N8CMG2_9BACI</name>
<dbReference type="Pfam" id="PF13367">
    <property type="entry name" value="PrsW-protease"/>
    <property type="match status" value="1"/>
</dbReference>
<comment type="similarity">
    <text evidence="2 11">Belongs to the protease PrsW family.</text>
</comment>
<evidence type="ECO:0000256" key="1">
    <source>
        <dbReference type="ARBA" id="ARBA00004651"/>
    </source>
</evidence>
<sequence>MFTVLSAGIAPGIALLSYFYLRDKYETEPIRMVIRMLVFGALVVFPVMVVQFAFQSEHLIHSNWIESFFLNGLLEEFVKWFLVIYTAYHHTEFNERYDGIVYSVAVSLGFATVENVLYLSAYGLHYAIMRALLPVSSHALFGVIMGYYIGKAKFSTNKRKYLFVGLLFAVLLHGVYDLLLQFKTSWLYIMVPFMGFMWWNALRKVKMAHVQHQLWLKRKLPLSRLSDKMNGDLPQ</sequence>
<dbReference type="RefSeq" id="WP_155217205.1">
    <property type="nucleotide sequence ID" value="NZ_WNHB01000005.1"/>
</dbReference>
<feature type="transmembrane region" description="Helical" evidence="12">
    <location>
        <begin position="100"/>
        <end position="121"/>
    </location>
</feature>
<accession>A0A6N8CMG2</accession>
<dbReference type="GO" id="GO:0006508">
    <property type="term" value="P:proteolysis"/>
    <property type="evidence" value="ECO:0007669"/>
    <property type="project" value="UniProtKB-KW"/>
</dbReference>
<feature type="transmembrane region" description="Helical" evidence="12">
    <location>
        <begin position="6"/>
        <end position="21"/>
    </location>
</feature>
<comment type="subcellular location">
    <subcellularLocation>
        <location evidence="1">Cell membrane</location>
        <topology evidence="1">Multi-pass membrane protein</topology>
    </subcellularLocation>
</comment>
<dbReference type="Proteomes" id="UP000440978">
    <property type="component" value="Unassembled WGS sequence"/>
</dbReference>
<dbReference type="EMBL" id="WNHB01000005">
    <property type="protein sequence ID" value="MTT31254.1"/>
    <property type="molecule type" value="Genomic_DNA"/>
</dbReference>
<evidence type="ECO:0000256" key="7">
    <source>
        <dbReference type="ARBA" id="ARBA00022801"/>
    </source>
</evidence>
<evidence type="ECO:0000256" key="8">
    <source>
        <dbReference type="ARBA" id="ARBA00022989"/>
    </source>
</evidence>
<dbReference type="AlphaFoldDB" id="A0A6N8CMG2"/>
<keyword evidence="8 12" id="KW-1133">Transmembrane helix</keyword>
<reference evidence="13 14" key="1">
    <citation type="submission" date="2019-11" db="EMBL/GenBank/DDBJ databases">
        <title>Terrilactibacillus tamarindus sp. nov. BCM23-1 isolated from bark of Tamarindus indica.</title>
        <authorList>
            <person name="Kingkaew E."/>
            <person name="Tanasupawat S."/>
        </authorList>
    </citation>
    <scope>NUCLEOTIDE SEQUENCE [LARGE SCALE GENOMIC DNA]</scope>
    <source>
        <strain evidence="13 14">BCM23-1</strain>
    </source>
</reference>
<evidence type="ECO:0000256" key="4">
    <source>
        <dbReference type="ARBA" id="ARBA00022475"/>
    </source>
</evidence>
<evidence type="ECO:0000256" key="6">
    <source>
        <dbReference type="ARBA" id="ARBA00022692"/>
    </source>
</evidence>
<dbReference type="InterPro" id="IPR023596">
    <property type="entry name" value="Peptidase_PrsW_arch/bac"/>
</dbReference>
<keyword evidence="5 11" id="KW-0645">Protease</keyword>
<evidence type="ECO:0000313" key="13">
    <source>
        <dbReference type="EMBL" id="MTT31254.1"/>
    </source>
</evidence>
<protein>
    <recommendedName>
        <fullName evidence="3 11">Protease PrsW</fullName>
        <ecNumber evidence="11">3.4.-.-</ecNumber>
    </recommendedName>
    <alternativeName>
        <fullName evidence="10 11">Protease responsible for activating sigma-W</fullName>
    </alternativeName>
</protein>
<proteinExistence type="inferred from homology"/>
<dbReference type="PIRSF" id="PIRSF016933">
    <property type="entry name" value="PrsW"/>
    <property type="match status" value="1"/>
</dbReference>
<keyword evidence="4 11" id="KW-1003">Cell membrane</keyword>
<feature type="transmembrane region" description="Helical" evidence="12">
    <location>
        <begin position="33"/>
        <end position="56"/>
    </location>
</feature>
<evidence type="ECO:0000256" key="11">
    <source>
        <dbReference type="PIRNR" id="PIRNR016933"/>
    </source>
</evidence>
<dbReference type="OrthoDB" id="5504276at2"/>
<evidence type="ECO:0000256" key="3">
    <source>
        <dbReference type="ARBA" id="ARBA00018997"/>
    </source>
</evidence>
<feature type="transmembrane region" description="Helical" evidence="12">
    <location>
        <begin position="127"/>
        <end position="149"/>
    </location>
</feature>
<dbReference type="NCBIfam" id="NF033739">
    <property type="entry name" value="intramemb_PrsW"/>
    <property type="match status" value="1"/>
</dbReference>
<dbReference type="GO" id="GO:0008237">
    <property type="term" value="F:metallopeptidase activity"/>
    <property type="evidence" value="ECO:0007669"/>
    <property type="project" value="UniProtKB-KW"/>
</dbReference>
<evidence type="ECO:0000256" key="10">
    <source>
        <dbReference type="ARBA" id="ARBA00030345"/>
    </source>
</evidence>
<organism evidence="13 14">
    <name type="scientific">Terrilactibacillus tamarindi</name>
    <dbReference type="NCBI Taxonomy" id="2599694"/>
    <lineage>
        <taxon>Bacteria</taxon>
        <taxon>Bacillati</taxon>
        <taxon>Bacillota</taxon>
        <taxon>Bacilli</taxon>
        <taxon>Bacillales</taxon>
        <taxon>Bacillaceae</taxon>
        <taxon>Terrilactibacillus</taxon>
    </lineage>
</organism>
<dbReference type="PANTHER" id="PTHR36844">
    <property type="entry name" value="PROTEASE PRSW"/>
    <property type="match status" value="1"/>
</dbReference>
<dbReference type="InterPro" id="IPR026898">
    <property type="entry name" value="PrsW"/>
</dbReference>
<evidence type="ECO:0000256" key="12">
    <source>
        <dbReference type="SAM" id="Phobius"/>
    </source>
</evidence>
<keyword evidence="6 12" id="KW-0812">Transmembrane</keyword>
<evidence type="ECO:0000256" key="5">
    <source>
        <dbReference type="ARBA" id="ARBA00022670"/>
    </source>
</evidence>
<keyword evidence="13" id="KW-0482">Metalloprotease</keyword>
<dbReference type="PANTHER" id="PTHR36844:SF1">
    <property type="entry name" value="PROTEASE PRSW"/>
    <property type="match status" value="1"/>
</dbReference>
<feature type="transmembrane region" description="Helical" evidence="12">
    <location>
        <begin position="185"/>
        <end position="202"/>
    </location>
</feature>
<dbReference type="EC" id="3.4.-.-" evidence="11"/>
<feature type="transmembrane region" description="Helical" evidence="12">
    <location>
        <begin position="161"/>
        <end position="179"/>
    </location>
</feature>
<keyword evidence="9 11" id="KW-0472">Membrane</keyword>
<evidence type="ECO:0000313" key="14">
    <source>
        <dbReference type="Proteomes" id="UP000440978"/>
    </source>
</evidence>
<dbReference type="GO" id="GO:0005886">
    <property type="term" value="C:plasma membrane"/>
    <property type="evidence" value="ECO:0007669"/>
    <property type="project" value="UniProtKB-SubCell"/>
</dbReference>
<comment type="function">
    <text evidence="11">Involved in the degradation of specific anti-sigma factors.</text>
</comment>
<evidence type="ECO:0000256" key="2">
    <source>
        <dbReference type="ARBA" id="ARBA00009165"/>
    </source>
</evidence>
<evidence type="ECO:0000256" key="9">
    <source>
        <dbReference type="ARBA" id="ARBA00023136"/>
    </source>
</evidence>
<keyword evidence="7 11" id="KW-0378">Hydrolase</keyword>
<keyword evidence="14" id="KW-1185">Reference proteome</keyword>